<dbReference type="SUPFAM" id="SSF51197">
    <property type="entry name" value="Clavaminate synthase-like"/>
    <property type="match status" value="1"/>
</dbReference>
<reference evidence="3" key="1">
    <citation type="submission" date="2022-10" db="EMBL/GenBank/DDBJ databases">
        <authorList>
            <person name="Chen Y."/>
            <person name="Dougan E. K."/>
            <person name="Chan C."/>
            <person name="Rhodes N."/>
            <person name="Thang M."/>
        </authorList>
    </citation>
    <scope>NUCLEOTIDE SEQUENCE</scope>
</reference>
<reference evidence="4 5" key="2">
    <citation type="submission" date="2024-05" db="EMBL/GenBank/DDBJ databases">
        <authorList>
            <person name="Chen Y."/>
            <person name="Shah S."/>
            <person name="Dougan E. K."/>
            <person name="Thang M."/>
            <person name="Chan C."/>
        </authorList>
    </citation>
    <scope>NUCLEOTIDE SEQUENCE [LARGE SCALE GENOMIC DNA]</scope>
</reference>
<keyword evidence="1" id="KW-0479">Metal-binding</keyword>
<name>A0A9P1GHA0_9DINO</name>
<dbReference type="GO" id="GO:0046872">
    <property type="term" value="F:metal ion binding"/>
    <property type="evidence" value="ECO:0007669"/>
    <property type="project" value="UniProtKB-KW"/>
</dbReference>
<sequence length="313" mass="35507">MRGMLMRSTLHQSLLLAGAAVFAGSAWSFLRWWKQRAKRSAQHAITALFAQVQAMNKGIAMVVSDATSSNFSVRNLSKYLLQRGLCPSNDLFRDAKVLLSLLQDEASEKNSGQTGASRIFAHALKPQVIKAKRLQQLFPEIKESYVQQPLDYGRNSRYGDEWRISCYMVVMENWKPKIMPHEPMLRCLGEVMRECVKSFECWYCSLKGFKQGSKPFSVMNAFVTRYRPLHGEDELKKHIDGANVDGSCILALPTDEPFEGGALHVWDGKPKQELVYKMAPGDCIFMDTKIWHQAKPITAGSRWALVLFLKLAR</sequence>
<dbReference type="OrthoDB" id="411867at2759"/>
<feature type="domain" description="Fe2OG dioxygenase" evidence="2">
    <location>
        <begin position="214"/>
        <end position="311"/>
    </location>
</feature>
<dbReference type="InterPro" id="IPR044862">
    <property type="entry name" value="Pro_4_hyd_alph_FE2OG_OXY"/>
</dbReference>
<accession>A0A9P1GHA0</accession>
<keyword evidence="5" id="KW-1185">Reference proteome</keyword>
<proteinExistence type="inferred from homology"/>
<comment type="similarity">
    <text evidence="1">Belongs to the iron/ascorbate-dependent oxidoreductase family.</text>
</comment>
<organism evidence="3">
    <name type="scientific">Cladocopium goreaui</name>
    <dbReference type="NCBI Taxonomy" id="2562237"/>
    <lineage>
        <taxon>Eukaryota</taxon>
        <taxon>Sar</taxon>
        <taxon>Alveolata</taxon>
        <taxon>Dinophyceae</taxon>
        <taxon>Suessiales</taxon>
        <taxon>Symbiodiniaceae</taxon>
        <taxon>Cladocopium</taxon>
    </lineage>
</organism>
<dbReference type="Pfam" id="PF13640">
    <property type="entry name" value="2OG-FeII_Oxy_3"/>
    <property type="match status" value="1"/>
</dbReference>
<dbReference type="EMBL" id="CAMXCT020006112">
    <property type="protein sequence ID" value="CAL1167336.1"/>
    <property type="molecule type" value="Genomic_DNA"/>
</dbReference>
<dbReference type="Gene3D" id="2.60.120.620">
    <property type="entry name" value="q2cbj1_9rhob like domain"/>
    <property type="match status" value="1"/>
</dbReference>
<protein>
    <submittedName>
        <fullName evidence="4">6,7-dimethyl-8-ribityllumazine synthase</fullName>
    </submittedName>
</protein>
<dbReference type="EMBL" id="CAMXCT030006112">
    <property type="protein sequence ID" value="CAL4801273.1"/>
    <property type="molecule type" value="Genomic_DNA"/>
</dbReference>
<keyword evidence="1" id="KW-0560">Oxidoreductase</keyword>
<keyword evidence="1" id="KW-0408">Iron</keyword>
<dbReference type="AlphaFoldDB" id="A0A9P1GHA0"/>
<evidence type="ECO:0000259" key="2">
    <source>
        <dbReference type="PROSITE" id="PS51471"/>
    </source>
</evidence>
<evidence type="ECO:0000313" key="3">
    <source>
        <dbReference type="EMBL" id="CAI4013961.1"/>
    </source>
</evidence>
<dbReference type="GO" id="GO:0016491">
    <property type="term" value="F:oxidoreductase activity"/>
    <property type="evidence" value="ECO:0007669"/>
    <property type="project" value="UniProtKB-KW"/>
</dbReference>
<comment type="caution">
    <text evidence="3">The sequence shown here is derived from an EMBL/GenBank/DDBJ whole genome shotgun (WGS) entry which is preliminary data.</text>
</comment>
<evidence type="ECO:0000313" key="5">
    <source>
        <dbReference type="Proteomes" id="UP001152797"/>
    </source>
</evidence>
<evidence type="ECO:0000313" key="4">
    <source>
        <dbReference type="EMBL" id="CAL4801273.1"/>
    </source>
</evidence>
<dbReference type="PROSITE" id="PS51471">
    <property type="entry name" value="FE2OG_OXY"/>
    <property type="match status" value="1"/>
</dbReference>
<dbReference type="EMBL" id="CAMXCT010006112">
    <property type="protein sequence ID" value="CAI4013961.1"/>
    <property type="molecule type" value="Genomic_DNA"/>
</dbReference>
<evidence type="ECO:0000256" key="1">
    <source>
        <dbReference type="RuleBase" id="RU003682"/>
    </source>
</evidence>
<gene>
    <name evidence="3" type="ORF">C1SCF055_LOCUS38894</name>
</gene>
<dbReference type="Proteomes" id="UP001152797">
    <property type="component" value="Unassembled WGS sequence"/>
</dbReference>
<dbReference type="InterPro" id="IPR005123">
    <property type="entry name" value="Oxoglu/Fe-dep_dioxygenase_dom"/>
</dbReference>